<dbReference type="PIRSF" id="PIRSF004557">
    <property type="entry name" value="SecY"/>
    <property type="match status" value="1"/>
</dbReference>
<dbReference type="RefSeq" id="WP_207599284.1">
    <property type="nucleotide sequence ID" value="NZ_JAFNJU010000004.1"/>
</dbReference>
<proteinExistence type="inferred from homology"/>
<evidence type="ECO:0000256" key="1">
    <source>
        <dbReference type="ARBA" id="ARBA00004141"/>
    </source>
</evidence>
<evidence type="ECO:0000256" key="7">
    <source>
        <dbReference type="ARBA" id="ARBA00023010"/>
    </source>
</evidence>
<evidence type="ECO:0000256" key="2">
    <source>
        <dbReference type="ARBA" id="ARBA00005751"/>
    </source>
</evidence>
<reference evidence="14" key="1">
    <citation type="submission" date="2021-03" db="EMBL/GenBank/DDBJ databases">
        <title>Proteiniclasticum marinus sp. nov., isolated from tidal flat sediment.</title>
        <authorList>
            <person name="Namirimu T."/>
            <person name="Yang J.-A."/>
            <person name="Yang S.-H."/>
            <person name="Kim Y.-J."/>
            <person name="Kwon K.K."/>
        </authorList>
    </citation>
    <scope>NUCLEOTIDE SEQUENCE</scope>
    <source>
        <strain evidence="14">SCR006</strain>
    </source>
</reference>
<dbReference type="InterPro" id="IPR030659">
    <property type="entry name" value="SecY_CS"/>
</dbReference>
<gene>
    <name evidence="10 14" type="primary">secY</name>
    <name evidence="14" type="ORF">J3A84_06950</name>
</gene>
<feature type="transmembrane region" description="Helical" evidence="10">
    <location>
        <begin position="176"/>
        <end position="200"/>
    </location>
</feature>
<organism evidence="14 15">
    <name type="scientific">Proteiniclasticum aestuarii</name>
    <dbReference type="NCBI Taxonomy" id="2817862"/>
    <lineage>
        <taxon>Bacteria</taxon>
        <taxon>Bacillati</taxon>
        <taxon>Bacillota</taxon>
        <taxon>Clostridia</taxon>
        <taxon>Eubacteriales</taxon>
        <taxon>Clostridiaceae</taxon>
        <taxon>Proteiniclasticum</taxon>
    </lineage>
</organism>
<comment type="subunit">
    <text evidence="10">Component of the Sec protein translocase complex. Heterotrimer consisting of SecY, SecE and SecG subunits. The heterotrimers can form oligomers, although 1 heterotrimer is thought to be able to translocate proteins. Interacts with the ribosome. Interacts with SecDF, and other proteins may be involved. Interacts with SecA.</text>
</comment>
<dbReference type="PANTHER" id="PTHR10906">
    <property type="entry name" value="SECY/SEC61-ALPHA FAMILY MEMBER"/>
    <property type="match status" value="1"/>
</dbReference>
<feature type="transmembrane region" description="Helical" evidence="10">
    <location>
        <begin position="254"/>
        <end position="277"/>
    </location>
</feature>
<feature type="transmembrane region" description="Helical" evidence="10">
    <location>
        <begin position="297"/>
        <end position="322"/>
    </location>
</feature>
<feature type="transmembrane region" description="Helical" evidence="10">
    <location>
        <begin position="363"/>
        <end position="381"/>
    </location>
</feature>
<evidence type="ECO:0000313" key="14">
    <source>
        <dbReference type="EMBL" id="MBO1264765.1"/>
    </source>
</evidence>
<comment type="similarity">
    <text evidence="2 10 13">Belongs to the SecY/SEC61-alpha family.</text>
</comment>
<dbReference type="NCBIfam" id="TIGR00967">
    <property type="entry name" value="3a0501s007"/>
    <property type="match status" value="1"/>
</dbReference>
<dbReference type="GO" id="GO:0005886">
    <property type="term" value="C:plasma membrane"/>
    <property type="evidence" value="ECO:0007669"/>
    <property type="project" value="UniProtKB-SubCell"/>
</dbReference>
<dbReference type="GO" id="GO:0043952">
    <property type="term" value="P:protein transport by the Sec complex"/>
    <property type="evidence" value="ECO:0007669"/>
    <property type="project" value="UniProtKB-UniRule"/>
</dbReference>
<dbReference type="InterPro" id="IPR002208">
    <property type="entry name" value="SecY/SEC61-alpha"/>
</dbReference>
<evidence type="ECO:0000256" key="10">
    <source>
        <dbReference type="HAMAP-Rule" id="MF_01465"/>
    </source>
</evidence>
<dbReference type="PROSITE" id="PS00755">
    <property type="entry name" value="SECY_1"/>
    <property type="match status" value="1"/>
</dbReference>
<dbReference type="InterPro" id="IPR026593">
    <property type="entry name" value="SecY"/>
</dbReference>
<dbReference type="FunFam" id="1.10.3370.10:FF:000001">
    <property type="entry name" value="Preprotein translocase subunit SecY"/>
    <property type="match status" value="1"/>
</dbReference>
<dbReference type="Gene3D" id="1.10.3370.10">
    <property type="entry name" value="SecY subunit domain"/>
    <property type="match status" value="1"/>
</dbReference>
<dbReference type="SUPFAM" id="SSF103491">
    <property type="entry name" value="Preprotein translocase SecY subunit"/>
    <property type="match status" value="1"/>
</dbReference>
<comment type="subcellular location">
    <subcellularLocation>
        <location evidence="10">Cell membrane</location>
        <topology evidence="10">Multi-pass membrane protein</topology>
    </subcellularLocation>
    <subcellularLocation>
        <location evidence="1 12">Membrane</location>
        <topology evidence="1 12">Multi-pass membrane protein</topology>
    </subcellularLocation>
</comment>
<evidence type="ECO:0000256" key="5">
    <source>
        <dbReference type="ARBA" id="ARBA00022927"/>
    </source>
</evidence>
<dbReference type="Proteomes" id="UP000664218">
    <property type="component" value="Unassembled WGS sequence"/>
</dbReference>
<evidence type="ECO:0000256" key="3">
    <source>
        <dbReference type="ARBA" id="ARBA00022448"/>
    </source>
</evidence>
<sequence length="425" mass="46426">MLQTLKNAWKLPDLRKRILFTVFIVFIFRLGNFIPVPNINTDALQDLANSQTLVGFYDLISGGAFSSFSIFAMGVTPYINASIIMQLMNVIIPKLEQLSKEGQEGRAKIQNYTKYLAVAIGAVQAYGTYVLIYNAGAVRNDSLLNTVLIVMTLLASSIFLIWLGDRITEKGIGNGVSVLIFINIVSRIPVMATQVGVLYSGGTVDIVMMTLFVLAMVALFVGTVAFSLGERRIPVQYSGRVSGTKQIKGQSSHIPVSVSSACVIAIIFAMSVMQFPATLAEFFRNSTVLNWLTTSDWSVFKVNSVGYAVMYVVLVIFFAVFYTQITMKPEDMAENMAKSGGYVAGIRPGVATAKYLERILTKVAVIGGTFAALIAVFPIVLEGYTPFKGLAFGGTVIFIMAGVALDTMRQLESQLVMRHYKGFLK</sequence>
<name>A0A939KKJ8_9CLOT</name>
<evidence type="ECO:0000256" key="4">
    <source>
        <dbReference type="ARBA" id="ARBA00022692"/>
    </source>
</evidence>
<evidence type="ECO:0000313" key="15">
    <source>
        <dbReference type="Proteomes" id="UP000664218"/>
    </source>
</evidence>
<dbReference type="GO" id="GO:0006605">
    <property type="term" value="P:protein targeting"/>
    <property type="evidence" value="ECO:0007669"/>
    <property type="project" value="UniProtKB-UniRule"/>
</dbReference>
<feature type="transmembrane region" description="Helical" evidence="10">
    <location>
        <begin position="142"/>
        <end position="164"/>
    </location>
</feature>
<evidence type="ECO:0000256" key="11">
    <source>
        <dbReference type="RuleBase" id="RU000537"/>
    </source>
</evidence>
<evidence type="ECO:0000256" key="12">
    <source>
        <dbReference type="RuleBase" id="RU003484"/>
    </source>
</evidence>
<dbReference type="InterPro" id="IPR023201">
    <property type="entry name" value="SecY_dom_sf"/>
</dbReference>
<keyword evidence="3 10" id="KW-0813">Transport</keyword>
<dbReference type="PROSITE" id="PS00756">
    <property type="entry name" value="SECY_2"/>
    <property type="match status" value="1"/>
</dbReference>
<keyword evidence="5 10" id="KW-0653">Protein transport</keyword>
<dbReference type="AlphaFoldDB" id="A0A939KKJ8"/>
<protein>
    <recommendedName>
        <fullName evidence="9 10">Protein translocase subunit SecY</fullName>
    </recommendedName>
</protein>
<keyword evidence="8 10" id="KW-0472">Membrane</keyword>
<feature type="transmembrane region" description="Helical" evidence="10">
    <location>
        <begin position="115"/>
        <end position="136"/>
    </location>
</feature>
<keyword evidence="6 10" id="KW-1133">Transmembrane helix</keyword>
<feature type="transmembrane region" description="Helical" evidence="10">
    <location>
        <begin position="387"/>
        <end position="408"/>
    </location>
</feature>
<dbReference type="Pfam" id="PF00344">
    <property type="entry name" value="SecY"/>
    <property type="match status" value="1"/>
</dbReference>
<dbReference type="PRINTS" id="PR00303">
    <property type="entry name" value="SECYTRNLCASE"/>
</dbReference>
<keyword evidence="7 10" id="KW-0811">Translocation</keyword>
<dbReference type="HAMAP" id="MF_01465">
    <property type="entry name" value="SecY"/>
    <property type="match status" value="1"/>
</dbReference>
<comment type="caution">
    <text evidence="14">The sequence shown here is derived from an EMBL/GenBank/DDBJ whole genome shotgun (WGS) entry which is preliminary data.</text>
</comment>
<evidence type="ECO:0000256" key="8">
    <source>
        <dbReference type="ARBA" id="ARBA00023136"/>
    </source>
</evidence>
<keyword evidence="15" id="KW-1185">Reference proteome</keyword>
<accession>A0A939KKJ8</accession>
<feature type="transmembrane region" description="Helical" evidence="10">
    <location>
        <begin position="56"/>
        <end position="79"/>
    </location>
</feature>
<evidence type="ECO:0000256" key="13">
    <source>
        <dbReference type="RuleBase" id="RU004349"/>
    </source>
</evidence>
<feature type="transmembrane region" description="Helical" evidence="10">
    <location>
        <begin position="18"/>
        <end position="36"/>
    </location>
</feature>
<feature type="transmembrane region" description="Helical" evidence="10">
    <location>
        <begin position="206"/>
        <end position="228"/>
    </location>
</feature>
<dbReference type="GO" id="GO:0065002">
    <property type="term" value="P:intracellular protein transmembrane transport"/>
    <property type="evidence" value="ECO:0007669"/>
    <property type="project" value="UniProtKB-UniRule"/>
</dbReference>
<evidence type="ECO:0000256" key="6">
    <source>
        <dbReference type="ARBA" id="ARBA00022989"/>
    </source>
</evidence>
<dbReference type="EMBL" id="JAFNJU010000004">
    <property type="protein sequence ID" value="MBO1264765.1"/>
    <property type="molecule type" value="Genomic_DNA"/>
</dbReference>
<comment type="function">
    <text evidence="10 11">The central subunit of the protein translocation channel SecYEG. Consists of two halves formed by TMs 1-5 and 6-10. These two domains form a lateral gate at the front which open onto the bilayer between TMs 2 and 7, and are clamped together by SecE at the back. The channel is closed by both a pore ring composed of hydrophobic SecY resides and a short helix (helix 2A) on the extracellular side of the membrane which forms a plug. The plug probably moves laterally to allow the channel to open. The ring and the pore may move independently.</text>
</comment>
<keyword evidence="4 10" id="KW-0812">Transmembrane</keyword>
<keyword evidence="10" id="KW-1003">Cell membrane</keyword>
<evidence type="ECO:0000256" key="9">
    <source>
        <dbReference type="ARBA" id="ARBA00039733"/>
    </source>
</evidence>